<dbReference type="Proteomes" id="UP000070779">
    <property type="component" value="Unassembled WGS sequence"/>
</dbReference>
<proteinExistence type="predicted"/>
<evidence type="ECO:0000256" key="1">
    <source>
        <dbReference type="SAM" id="Phobius"/>
    </source>
</evidence>
<accession>A0A139RAX9</accession>
<comment type="caution">
    <text evidence="2">The sequence shown here is derived from an EMBL/GenBank/DDBJ whole genome shotgun (WGS) entry which is preliminary data.</text>
</comment>
<organism evidence="2 3">
    <name type="scientific">Streptococcus mitis</name>
    <dbReference type="NCBI Taxonomy" id="28037"/>
    <lineage>
        <taxon>Bacteria</taxon>
        <taxon>Bacillati</taxon>
        <taxon>Bacillota</taxon>
        <taxon>Bacilli</taxon>
        <taxon>Lactobacillales</taxon>
        <taxon>Streptococcaceae</taxon>
        <taxon>Streptococcus</taxon>
        <taxon>Streptococcus mitis group</taxon>
    </lineage>
</organism>
<dbReference type="EMBL" id="LQZD01000291">
    <property type="protein sequence ID" value="KXU11916.1"/>
    <property type="molecule type" value="Genomic_DNA"/>
</dbReference>
<evidence type="ECO:0000313" key="2">
    <source>
        <dbReference type="EMBL" id="KXU11916.1"/>
    </source>
</evidence>
<dbReference type="AlphaFoldDB" id="A0A139RAX9"/>
<keyword evidence="1" id="KW-0472">Membrane</keyword>
<keyword evidence="1" id="KW-1133">Transmembrane helix</keyword>
<name>A0A139RAX9_STRMT</name>
<sequence>MAYIPFGITVLEKEVVKMSPIEWILVMLIVISSGVTIWTFIVGQKGVIKK</sequence>
<reference evidence="2 3" key="1">
    <citation type="submission" date="2016-01" db="EMBL/GenBank/DDBJ databases">
        <title>Highly variable Streptococcus oralis are common among viridans streptococci isolated from primates.</title>
        <authorList>
            <person name="Denapaite D."/>
            <person name="Rieger M."/>
            <person name="Koendgen S."/>
            <person name="Brueckner R."/>
            <person name="Ochigava I."/>
            <person name="Kappeler P."/>
            <person name="Maetz-Rensing K."/>
            <person name="Leendertz F."/>
            <person name="Hakenbeck R."/>
        </authorList>
    </citation>
    <scope>NUCLEOTIDE SEQUENCE [LARGE SCALE GENOMIC DNA]</scope>
    <source>
        <strain evidence="2 3">DD22</strain>
    </source>
</reference>
<evidence type="ECO:0000313" key="3">
    <source>
        <dbReference type="Proteomes" id="UP000070779"/>
    </source>
</evidence>
<keyword evidence="1" id="KW-0812">Transmembrane</keyword>
<dbReference type="PATRIC" id="fig|28037.238.peg.1316"/>
<gene>
    <name evidence="2" type="ORF">SMIDD22_01100</name>
</gene>
<protein>
    <submittedName>
        <fullName evidence="2">Uncharacterized protein</fullName>
    </submittedName>
</protein>
<feature type="transmembrane region" description="Helical" evidence="1">
    <location>
        <begin position="23"/>
        <end position="43"/>
    </location>
</feature>